<dbReference type="PROSITE" id="PS51384">
    <property type="entry name" value="FAD_FR"/>
    <property type="match status" value="1"/>
</dbReference>
<feature type="binding site" evidence="3">
    <location>
        <position position="484"/>
    </location>
    <ligand>
        <name>FMN</name>
        <dbReference type="ChEBI" id="CHEBI:58210"/>
    </ligand>
</feature>
<evidence type="ECO:0000256" key="1">
    <source>
        <dbReference type="ARBA" id="ARBA00004725"/>
    </source>
</evidence>
<dbReference type="InterPro" id="IPR013785">
    <property type="entry name" value="Aldolase_TIM"/>
</dbReference>
<evidence type="ECO:0000313" key="5">
    <source>
        <dbReference type="EMBL" id="MDP9800718.1"/>
    </source>
</evidence>
<dbReference type="InterPro" id="IPR019480">
    <property type="entry name" value="Dihydroorotate_DH_Fe-S-bd"/>
</dbReference>
<evidence type="ECO:0000259" key="4">
    <source>
        <dbReference type="PROSITE" id="PS51384"/>
    </source>
</evidence>
<comment type="function">
    <text evidence="3">Catalyzes the conversion of dihydroorotate to orotate.</text>
</comment>
<dbReference type="Gene3D" id="3.40.50.80">
    <property type="entry name" value="Nucleotide-binding domain of ferredoxin-NADP reductase (FNR) module"/>
    <property type="match status" value="1"/>
</dbReference>
<dbReference type="NCBIfam" id="NF005574">
    <property type="entry name" value="PRK07259.1"/>
    <property type="match status" value="1"/>
</dbReference>
<evidence type="ECO:0000256" key="3">
    <source>
        <dbReference type="HAMAP-Rule" id="MF_00224"/>
    </source>
</evidence>
<dbReference type="Gene3D" id="2.10.240.10">
    <property type="entry name" value="Dihydroorotate dehydrogenase, electron transfer subunit"/>
    <property type="match status" value="1"/>
</dbReference>
<feature type="active site" description="Nucleophile" evidence="3">
    <location>
        <position position="398"/>
    </location>
</feature>
<keyword evidence="3" id="KW-0285">Flavoprotein</keyword>
<dbReference type="SUPFAM" id="SSF52343">
    <property type="entry name" value="Ferredoxin reductase-like, C-terminal NADP-linked domain"/>
    <property type="match status" value="1"/>
</dbReference>
<reference evidence="5 6" key="1">
    <citation type="submission" date="2023-07" db="EMBL/GenBank/DDBJ databases">
        <title>Sequencing the genomes of 1000 actinobacteria strains.</title>
        <authorList>
            <person name="Klenk H.-P."/>
        </authorList>
    </citation>
    <scope>NUCLEOTIDE SEQUENCE [LARGE SCALE GENOMIC DNA]</scope>
    <source>
        <strain evidence="5 6">DSM 102162</strain>
    </source>
</reference>
<dbReference type="InterPro" id="IPR001433">
    <property type="entry name" value="OxRdtase_FAD/NAD-bd"/>
</dbReference>
<dbReference type="CDD" id="cd04740">
    <property type="entry name" value="DHOD_1B_like"/>
    <property type="match status" value="1"/>
</dbReference>
<keyword evidence="2 3" id="KW-0560">Oxidoreductase</keyword>
<feature type="binding site" evidence="3">
    <location>
        <position position="288"/>
    </location>
    <ligand>
        <name>FMN</name>
        <dbReference type="ChEBI" id="CHEBI:58210"/>
    </ligand>
</feature>
<dbReference type="InterPro" id="IPR050353">
    <property type="entry name" value="PyrK_electron_transfer"/>
</dbReference>
<dbReference type="NCBIfam" id="TIGR01037">
    <property type="entry name" value="pyrD_sub1_fam"/>
    <property type="match status" value="1"/>
</dbReference>
<proteinExistence type="inferred from homology"/>
<name>A0ABT9NB27_9ACTO</name>
<gene>
    <name evidence="3" type="primary">pyrD</name>
    <name evidence="5" type="ORF">J2S49_000794</name>
</gene>
<feature type="binding site" evidence="3">
    <location>
        <position position="433"/>
    </location>
    <ligand>
        <name>FMN</name>
        <dbReference type="ChEBI" id="CHEBI:58210"/>
    </ligand>
</feature>
<comment type="subcellular location">
    <subcellularLocation>
        <location evidence="3">Cytoplasm</location>
    </subcellularLocation>
</comment>
<feature type="binding site" evidence="3">
    <location>
        <begin position="532"/>
        <end position="533"/>
    </location>
    <ligand>
        <name>FMN</name>
        <dbReference type="ChEBI" id="CHEBI:58210"/>
    </ligand>
</feature>
<dbReference type="EMBL" id="JAUSQW010000001">
    <property type="protein sequence ID" value="MDP9800718.1"/>
    <property type="molecule type" value="Genomic_DNA"/>
</dbReference>
<evidence type="ECO:0000256" key="2">
    <source>
        <dbReference type="ARBA" id="ARBA00023002"/>
    </source>
</evidence>
<dbReference type="PROSITE" id="PS00912">
    <property type="entry name" value="DHODEHASE_2"/>
    <property type="match status" value="1"/>
</dbReference>
<keyword evidence="3" id="KW-0665">Pyrimidine biosynthesis</keyword>
<keyword evidence="3" id="KW-0288">FMN</keyword>
<feature type="binding site" evidence="3">
    <location>
        <begin position="510"/>
        <end position="511"/>
    </location>
    <ligand>
        <name>FMN</name>
        <dbReference type="ChEBI" id="CHEBI:58210"/>
    </ligand>
</feature>
<dbReference type="InterPro" id="IPR049622">
    <property type="entry name" value="Dihydroorotate_DH_I"/>
</dbReference>
<feature type="binding site" evidence="3">
    <location>
        <position position="367"/>
    </location>
    <ligand>
        <name>FMN</name>
        <dbReference type="ChEBI" id="CHEBI:58210"/>
    </ligand>
</feature>
<comment type="caution">
    <text evidence="5">The sequence shown here is derived from an EMBL/GenBank/DDBJ whole genome shotgun (WGS) entry which is preliminary data.</text>
</comment>
<dbReference type="Pfam" id="PF01180">
    <property type="entry name" value="DHO_dh"/>
    <property type="match status" value="1"/>
</dbReference>
<dbReference type="InterPro" id="IPR037117">
    <property type="entry name" value="Dihydroorotate_DH_ele_sf"/>
</dbReference>
<dbReference type="SUPFAM" id="SSF51395">
    <property type="entry name" value="FMN-linked oxidoreductases"/>
    <property type="match status" value="1"/>
</dbReference>
<feature type="binding site" evidence="3">
    <location>
        <begin position="336"/>
        <end position="340"/>
    </location>
    <ligand>
        <name>substrate</name>
    </ligand>
</feature>
<feature type="binding site" evidence="3">
    <location>
        <position position="395"/>
    </location>
    <ligand>
        <name>substrate</name>
    </ligand>
</feature>
<dbReference type="Gene3D" id="2.40.30.10">
    <property type="entry name" value="Translation factors"/>
    <property type="match status" value="1"/>
</dbReference>
<dbReference type="Proteomes" id="UP001235966">
    <property type="component" value="Unassembled WGS sequence"/>
</dbReference>
<sequence>MCDSEIEMSAQVSAVRSLTADVFELELECEREMNALPGQFVNVSVPGFFLRRPFAVARHDGRRIAVIVAKVGTGTRALADIQVGAEVALLGPLGNGFDAAAAGERPVLVGGGTGVPPIMFLARALLDAGARPIVALGFRTGEAVFGAGELEAAGCEVRLATQDGSAGTRGLVTDVLDDGATHVYACGPDPMLRAVKTWAGERSVSASLSLEAHMGCGFGACLGCKVDTARGPKRVCVEGPVFDAGEVLIDQPEVQVRLRTNENPAPASLETAVELAGVGLKNPVIAASGTFGFGAEFAALWDINEIGSFSFKGTTLAPRAGNPTPRVADAPGGMLNAIGLANPGVEAVVAQELPRIASYFDGPVMANVAGFSLEEYAQVAAAFNRSEQVAWLEVNISCPNVHAGGATFADTPESAAAVCRAIREVTDTPIIMKLAPASPMAQVAQACEAEGAAGVSLINTFVGMRFDRRTGAPILSNGTGGVSGPGVLPMALRAVYEVSRSVNIPVVGIGGVMSADDVIEMMQAGAAAVQVGTASLLNPYACRDIARELPEAMRRYGITSLANINNR</sequence>
<dbReference type="InterPro" id="IPR033888">
    <property type="entry name" value="DHOD_1B"/>
</dbReference>
<dbReference type="PANTHER" id="PTHR43513:SF3">
    <property type="entry name" value="DIHYDROOROTATE DEHYDROGENASE B (NAD(+)), ELECTRON TRANSFER SUBUNIT-RELATED"/>
    <property type="match status" value="1"/>
</dbReference>
<dbReference type="Pfam" id="PF00175">
    <property type="entry name" value="NAD_binding_1"/>
    <property type="match status" value="1"/>
</dbReference>
<dbReference type="InterPro" id="IPR017927">
    <property type="entry name" value="FAD-bd_FR_type"/>
</dbReference>
<comment type="cofactor">
    <cofactor evidence="3">
        <name>FMN</name>
        <dbReference type="ChEBI" id="CHEBI:58210"/>
    </cofactor>
    <text evidence="3">Binds 1 FMN per subunit.</text>
</comment>
<dbReference type="SUPFAM" id="SSF63380">
    <property type="entry name" value="Riboflavin synthase domain-like"/>
    <property type="match status" value="1"/>
</dbReference>
<feature type="binding site" evidence="3">
    <location>
        <begin position="312"/>
        <end position="313"/>
    </location>
    <ligand>
        <name>FMN</name>
        <dbReference type="ChEBI" id="CHEBI:58210"/>
    </ligand>
</feature>
<dbReference type="InterPro" id="IPR024920">
    <property type="entry name" value="Dihydroorotate_DH_1"/>
</dbReference>
<feature type="binding site" evidence="3">
    <location>
        <position position="395"/>
    </location>
    <ligand>
        <name>FMN</name>
        <dbReference type="ChEBI" id="CHEBI:58210"/>
    </ligand>
</feature>
<dbReference type="HAMAP" id="MF_00224">
    <property type="entry name" value="DHO_dh_type1"/>
    <property type="match status" value="1"/>
</dbReference>
<dbReference type="InterPro" id="IPR005720">
    <property type="entry name" value="Dihydroorotate_DH_cat"/>
</dbReference>
<dbReference type="PROSITE" id="PS00911">
    <property type="entry name" value="DHODEHASE_1"/>
    <property type="match status" value="1"/>
</dbReference>
<comment type="similarity">
    <text evidence="3">Belongs to the dihydroorotate dehydrogenase family. Type 1 subfamily.</text>
</comment>
<dbReference type="PANTHER" id="PTHR43513">
    <property type="entry name" value="DIHYDROOROTATE DEHYDROGENASE B (NAD(+)), ELECTRON TRANSFER SUBUNIT"/>
    <property type="match status" value="1"/>
</dbReference>
<keyword evidence="3" id="KW-0963">Cytoplasm</keyword>
<accession>A0ABT9NB27</accession>
<dbReference type="InterPro" id="IPR001295">
    <property type="entry name" value="Dihydroorotate_DH_CS"/>
</dbReference>
<dbReference type="Pfam" id="PF10418">
    <property type="entry name" value="DHODB_Fe-S_bind"/>
    <property type="match status" value="1"/>
</dbReference>
<comment type="catalytic activity">
    <reaction evidence="3">
        <text>(S)-dihydroorotate + A = orotate + AH2</text>
        <dbReference type="Rhea" id="RHEA:18073"/>
        <dbReference type="ChEBI" id="CHEBI:13193"/>
        <dbReference type="ChEBI" id="CHEBI:17499"/>
        <dbReference type="ChEBI" id="CHEBI:30839"/>
        <dbReference type="ChEBI" id="CHEBI:30864"/>
    </reaction>
</comment>
<feature type="binding site" evidence="3">
    <location>
        <begin position="459"/>
        <end position="460"/>
    </location>
    <ligand>
        <name>substrate</name>
    </ligand>
</feature>
<dbReference type="InterPro" id="IPR039261">
    <property type="entry name" value="FNR_nucleotide-bd"/>
</dbReference>
<protein>
    <recommendedName>
        <fullName evidence="3">Dihydroorotate dehydrogenase</fullName>
        <shortName evidence="3">DHOD</shortName>
        <shortName evidence="3">DHODase</shortName>
        <shortName evidence="3">DHOdehase</shortName>
        <ecNumber evidence="3">1.3.-.-</ecNumber>
    </recommendedName>
</protein>
<keyword evidence="6" id="KW-1185">Reference proteome</keyword>
<dbReference type="InterPro" id="IPR017938">
    <property type="entry name" value="Riboflavin_synthase-like_b-brl"/>
</dbReference>
<dbReference type="PRINTS" id="PR00410">
    <property type="entry name" value="PHEHYDRXLASE"/>
</dbReference>
<comment type="pathway">
    <text evidence="1 3">Pyrimidine metabolism; UMP biosynthesis via de novo pathway.</text>
</comment>
<organism evidence="5 6">
    <name type="scientific">Arcanobacterium wilhelmae</name>
    <dbReference type="NCBI Taxonomy" id="1803177"/>
    <lineage>
        <taxon>Bacteria</taxon>
        <taxon>Bacillati</taxon>
        <taxon>Actinomycetota</taxon>
        <taxon>Actinomycetes</taxon>
        <taxon>Actinomycetales</taxon>
        <taxon>Actinomycetaceae</taxon>
        <taxon>Arcanobacterium</taxon>
    </lineage>
</organism>
<dbReference type="RefSeq" id="WP_307014350.1">
    <property type="nucleotide sequence ID" value="NZ_JAUSQW010000001.1"/>
</dbReference>
<dbReference type="EC" id="1.3.-.-" evidence="3"/>
<feature type="binding site" evidence="3">
    <location>
        <position position="312"/>
    </location>
    <ligand>
        <name>substrate</name>
    </ligand>
</feature>
<feature type="domain" description="FAD-binding FR-type" evidence="4">
    <location>
        <begin position="5"/>
        <end position="99"/>
    </location>
</feature>
<dbReference type="CDD" id="cd06218">
    <property type="entry name" value="DHOD_e_trans"/>
    <property type="match status" value="1"/>
</dbReference>
<evidence type="ECO:0000313" key="6">
    <source>
        <dbReference type="Proteomes" id="UP001235966"/>
    </source>
</evidence>
<dbReference type="Gene3D" id="3.20.20.70">
    <property type="entry name" value="Aldolase class I"/>
    <property type="match status" value="1"/>
</dbReference>
<feature type="binding site" evidence="3">
    <location>
        <position position="458"/>
    </location>
    <ligand>
        <name>FMN</name>
        <dbReference type="ChEBI" id="CHEBI:58210"/>
    </ligand>
</feature>